<accession>A0A9D4ZKG7</accession>
<sequence length="110" mass="12371">MGLFSFGRRKPLPRSEQALAEISDLGRVILTLDSNRLIYENGHWTADFVEGPIAAPDGSLEKEIIELRREKRKLWSMRVLDNERGSLLDKDGPLSPGRSSKRNSLALSSH</sequence>
<protein>
    <submittedName>
        <fullName evidence="2">Uncharacterized protein</fullName>
    </submittedName>
</protein>
<evidence type="ECO:0000313" key="3">
    <source>
        <dbReference type="Proteomes" id="UP000886520"/>
    </source>
</evidence>
<organism evidence="2 3">
    <name type="scientific">Adiantum capillus-veneris</name>
    <name type="common">Maidenhair fern</name>
    <dbReference type="NCBI Taxonomy" id="13818"/>
    <lineage>
        <taxon>Eukaryota</taxon>
        <taxon>Viridiplantae</taxon>
        <taxon>Streptophyta</taxon>
        <taxon>Embryophyta</taxon>
        <taxon>Tracheophyta</taxon>
        <taxon>Polypodiopsida</taxon>
        <taxon>Polypodiidae</taxon>
        <taxon>Polypodiales</taxon>
        <taxon>Pteridineae</taxon>
        <taxon>Pteridaceae</taxon>
        <taxon>Vittarioideae</taxon>
        <taxon>Adiantum</taxon>
    </lineage>
</organism>
<evidence type="ECO:0000256" key="1">
    <source>
        <dbReference type="SAM" id="MobiDB-lite"/>
    </source>
</evidence>
<evidence type="ECO:0000313" key="2">
    <source>
        <dbReference type="EMBL" id="KAI5078834.1"/>
    </source>
</evidence>
<keyword evidence="3" id="KW-1185">Reference proteome</keyword>
<dbReference type="EMBL" id="JABFUD020000006">
    <property type="protein sequence ID" value="KAI5078834.1"/>
    <property type="molecule type" value="Genomic_DNA"/>
</dbReference>
<proteinExistence type="predicted"/>
<dbReference type="AlphaFoldDB" id="A0A9D4ZKG7"/>
<dbReference type="Proteomes" id="UP000886520">
    <property type="component" value="Chromosome 6"/>
</dbReference>
<dbReference type="OrthoDB" id="1913263at2759"/>
<feature type="region of interest" description="Disordered" evidence="1">
    <location>
        <begin position="85"/>
        <end position="110"/>
    </location>
</feature>
<name>A0A9D4ZKG7_ADICA</name>
<reference evidence="2" key="1">
    <citation type="submission" date="2021-01" db="EMBL/GenBank/DDBJ databases">
        <title>Adiantum capillus-veneris genome.</title>
        <authorList>
            <person name="Fang Y."/>
            <person name="Liao Q."/>
        </authorList>
    </citation>
    <scope>NUCLEOTIDE SEQUENCE</scope>
    <source>
        <strain evidence="2">H3</strain>
        <tissue evidence="2">Leaf</tissue>
    </source>
</reference>
<gene>
    <name evidence="2" type="ORF">GOP47_0006505</name>
</gene>
<comment type="caution">
    <text evidence="2">The sequence shown here is derived from an EMBL/GenBank/DDBJ whole genome shotgun (WGS) entry which is preliminary data.</text>
</comment>